<evidence type="ECO:0000256" key="2">
    <source>
        <dbReference type="ARBA" id="ARBA00007929"/>
    </source>
</evidence>
<dbReference type="Gramene" id="AUR62033444-RA">
    <property type="protein sequence ID" value="AUR62033444-RA:cds"/>
    <property type="gene ID" value="AUR62033444"/>
</dbReference>
<protein>
    <recommendedName>
        <fullName evidence="14">Potassium channel</fullName>
    </recommendedName>
</protein>
<evidence type="ECO:0000256" key="12">
    <source>
        <dbReference type="ARBA" id="ARBA00023303"/>
    </source>
</evidence>
<reference evidence="16" key="1">
    <citation type="journal article" date="2017" name="Nature">
        <title>The genome of Chenopodium quinoa.</title>
        <authorList>
            <person name="Jarvis D.E."/>
            <person name="Ho Y.S."/>
            <person name="Lightfoot D.J."/>
            <person name="Schmoeckel S.M."/>
            <person name="Li B."/>
            <person name="Borm T.J.A."/>
            <person name="Ohyanagi H."/>
            <person name="Mineta K."/>
            <person name="Michell C.T."/>
            <person name="Saber N."/>
            <person name="Kharbatia N.M."/>
            <person name="Rupper R.R."/>
            <person name="Sharp A.R."/>
            <person name="Dally N."/>
            <person name="Boughton B.A."/>
            <person name="Woo Y.H."/>
            <person name="Gao G."/>
            <person name="Schijlen E.G.W.M."/>
            <person name="Guo X."/>
            <person name="Momin A.A."/>
            <person name="Negrao S."/>
            <person name="Al-Babili S."/>
            <person name="Gehring C."/>
            <person name="Roessner U."/>
            <person name="Jung C."/>
            <person name="Murphy K."/>
            <person name="Arold S.T."/>
            <person name="Gojobori T."/>
            <person name="van der Linden C.G."/>
            <person name="van Loo E.N."/>
            <person name="Jellen E.N."/>
            <person name="Maughan P.J."/>
            <person name="Tester M."/>
        </authorList>
    </citation>
    <scope>NUCLEOTIDE SEQUENCE [LARGE SCALE GENOMIC DNA]</scope>
    <source>
        <strain evidence="16">cv. PI 614886</strain>
    </source>
</reference>
<feature type="transmembrane region" description="Helical" evidence="14">
    <location>
        <begin position="198"/>
        <end position="220"/>
    </location>
</feature>
<dbReference type="GO" id="GO:0009651">
    <property type="term" value="P:response to salt stress"/>
    <property type="evidence" value="ECO:0007669"/>
    <property type="project" value="EnsemblPlants"/>
</dbReference>
<dbReference type="Pfam" id="PF00027">
    <property type="entry name" value="cNMP_binding"/>
    <property type="match status" value="1"/>
</dbReference>
<dbReference type="GO" id="GO:1990573">
    <property type="term" value="P:potassium ion import across plasma membrane"/>
    <property type="evidence" value="ECO:0007669"/>
    <property type="project" value="EnsemblPlants"/>
</dbReference>
<comment type="subcellular location">
    <subcellularLocation>
        <location evidence="1 14">Membrane</location>
        <topology evidence="1 14">Multi-pass membrane protein</topology>
    </subcellularLocation>
</comment>
<evidence type="ECO:0000313" key="16">
    <source>
        <dbReference type="EnsemblPlants" id="AUR62033444-RA:cds"/>
    </source>
</evidence>
<keyword evidence="6 14" id="KW-0631">Potassium channel</keyword>
<feature type="transmembrane region" description="Helical" evidence="14">
    <location>
        <begin position="247"/>
        <end position="266"/>
    </location>
</feature>
<keyword evidence="5 14" id="KW-0812">Transmembrane</keyword>
<organism evidence="16 17">
    <name type="scientific">Chenopodium quinoa</name>
    <name type="common">Quinoa</name>
    <dbReference type="NCBI Taxonomy" id="63459"/>
    <lineage>
        <taxon>Eukaryota</taxon>
        <taxon>Viridiplantae</taxon>
        <taxon>Streptophyta</taxon>
        <taxon>Embryophyta</taxon>
        <taxon>Tracheophyta</taxon>
        <taxon>Spermatophyta</taxon>
        <taxon>Magnoliopsida</taxon>
        <taxon>eudicotyledons</taxon>
        <taxon>Gunneridae</taxon>
        <taxon>Pentapetalae</taxon>
        <taxon>Caryophyllales</taxon>
        <taxon>Chenopodiaceae</taxon>
        <taxon>Chenopodioideae</taxon>
        <taxon>Atripliceae</taxon>
        <taxon>Chenopodium</taxon>
    </lineage>
</organism>
<dbReference type="GO" id="GO:0048767">
    <property type="term" value="P:root hair elongation"/>
    <property type="evidence" value="ECO:0007669"/>
    <property type="project" value="EnsemblPlants"/>
</dbReference>
<dbReference type="Proteomes" id="UP000596660">
    <property type="component" value="Unplaced"/>
</dbReference>
<dbReference type="GO" id="GO:0009414">
    <property type="term" value="P:response to water deprivation"/>
    <property type="evidence" value="ECO:0007669"/>
    <property type="project" value="EnsemblPlants"/>
</dbReference>
<keyword evidence="13" id="KW-0040">ANK repeat</keyword>
<keyword evidence="3 14" id="KW-0813">Transport</keyword>
<dbReference type="PRINTS" id="PR01463">
    <property type="entry name" value="EAGCHANLFMLY"/>
</dbReference>
<name>A0A803MQ93_CHEQI</name>
<dbReference type="SUPFAM" id="SSF48403">
    <property type="entry name" value="Ankyrin repeat"/>
    <property type="match status" value="1"/>
</dbReference>
<evidence type="ECO:0000256" key="10">
    <source>
        <dbReference type="ARBA" id="ARBA00023065"/>
    </source>
</evidence>
<dbReference type="InterPro" id="IPR021789">
    <property type="entry name" value="KHA_dom"/>
</dbReference>
<dbReference type="PRINTS" id="PR01415">
    <property type="entry name" value="ANKYRIN"/>
</dbReference>
<evidence type="ECO:0000256" key="9">
    <source>
        <dbReference type="ARBA" id="ARBA00022989"/>
    </source>
</evidence>
<dbReference type="Gene3D" id="2.60.120.10">
    <property type="entry name" value="Jelly Rolls"/>
    <property type="match status" value="1"/>
</dbReference>
<evidence type="ECO:0000259" key="15">
    <source>
        <dbReference type="PROSITE" id="PS50042"/>
    </source>
</evidence>
<feature type="repeat" description="ANK" evidence="13">
    <location>
        <begin position="549"/>
        <end position="581"/>
    </location>
</feature>
<keyword evidence="10 14" id="KW-0406">Ion transport</keyword>
<keyword evidence="17" id="KW-1185">Reference proteome</keyword>
<comment type="similarity">
    <text evidence="2 14">Belongs to the potassium channel family. Plant (TC 1.A.1.4) subfamily.</text>
</comment>
<keyword evidence="4 14" id="KW-0633">Potassium transport</keyword>
<feature type="transmembrane region" description="Helical" evidence="14">
    <location>
        <begin position="65"/>
        <end position="85"/>
    </location>
</feature>
<dbReference type="SUPFAM" id="SSF81324">
    <property type="entry name" value="Voltage-gated potassium channels"/>
    <property type="match status" value="1"/>
</dbReference>
<dbReference type="InterPro" id="IPR045319">
    <property type="entry name" value="KAT/AKT"/>
</dbReference>
<dbReference type="GO" id="GO:0042802">
    <property type="term" value="F:identical protein binding"/>
    <property type="evidence" value="ECO:0007669"/>
    <property type="project" value="EnsemblPlants"/>
</dbReference>
<dbReference type="PANTHER" id="PTHR45743:SF2">
    <property type="entry name" value="POTASSIUM CHANNEL AKT1"/>
    <property type="match status" value="1"/>
</dbReference>
<evidence type="ECO:0000256" key="1">
    <source>
        <dbReference type="ARBA" id="ARBA00004141"/>
    </source>
</evidence>
<keyword evidence="11 14" id="KW-0472">Membrane</keyword>
<comment type="domain">
    <text evidence="14">The KHA domain (rich in hydrophobic and acidic residues) present in the C-terminal part is likely to be important for tetramerization.</text>
</comment>
<evidence type="ECO:0000256" key="6">
    <source>
        <dbReference type="ARBA" id="ARBA00022826"/>
    </source>
</evidence>
<sequence>MLSKLLWKRLNCGSEKETEQEASSHTGYDLTAEVLPSLGGRSHCRVNLRRYVISPFDRRYRKWDYFLVILVLYTAWISPFEFGFLDKPTTPISIADNIVNGFFGLDIILTFFVAYLDKTTYMFVDDRKLIARKYVFSFKMPLDVISIIPSELIQKILPPSTRTYGVFNMFRLWRLRRVSRLFSSLEKDRQYSYIVIRCLKLILITLFAVHCAGCFCYHIAAHHRDKRATWIGSTLEDFLQFSLWTRYVMSVYWAITTMSTVGYGDLHPVNRDEMLFDVFYMLFNLGLTAYIIGNMTNLVVHGSSRTRKYRDTIQAASSFAQRHQLPQHLQEQMLAHITLKHRTDTEGLQQQQIIDSLPKAIRSNISEHLFYSLVENVYLFRNVSKDLLFQLVSEMKAEYFAPKEDVILQNEAPTDFYIVVNGSLVIGELNKGDICGEVAVLCYRPQLYTVRTRRLCQLLRINRTNFLNIVQSNVGDGNIIMNNLLQHLKEQEHKNDNTAKESMAEIEKMMGHGRLDLPISLCFAAARGDGHLMHRLLKQGRDPNETDECGRTALHIAASNGSEKCVYLLLDYGADPDCKDQDGNIPLWNAMQGGHEAVVKLLTSHDANICAGDVGQYACIATEQDNLDLLKKIVDYGGDVTFPAVTSTAFPQGEISASKFTGKTALHVAVSEDNIKIVEYLLDQGAHIELPDISGWTPRALAEQQGHEQISALFQAKLGSKPQIVFQVPDEHRNKVRFLGRYTNAPNLIQEHHHFSEDGSASVGSGMRPRRKANNFRNSIFGVISAAQSGQSDLFPGIGHEYFSRKVDVDHQENHVASRVTISCEQEGKVRKVLVLLPNSFEELLNVIAKKFGILFLRVETDNGAEIDCIEDCIERKYPIDVPQLAKLEQLEVNIKAPIERDSCLLWPVLLIKAAPSLHRFSIKAKVEQHYSEIRLAAKQFHHHQCLKLVEMQGFRGRPCELELAECLLGASASLEKIVIATNLSNEKCGKCGDDIKAKNVKKGCREFGEGLVKLTGWIPKGVDLVVA</sequence>
<dbReference type="Gene3D" id="1.10.287.630">
    <property type="entry name" value="Helix hairpin bin"/>
    <property type="match status" value="1"/>
</dbReference>
<evidence type="ECO:0000256" key="4">
    <source>
        <dbReference type="ARBA" id="ARBA00022538"/>
    </source>
</evidence>
<feature type="repeat" description="ANK" evidence="13">
    <location>
        <begin position="661"/>
        <end position="693"/>
    </location>
</feature>
<feature type="repeat" description="ANK" evidence="13">
    <location>
        <begin position="582"/>
        <end position="614"/>
    </location>
</feature>
<feature type="domain" description="Cyclic nucleotide-binding" evidence="15">
    <location>
        <begin position="379"/>
        <end position="487"/>
    </location>
</feature>
<dbReference type="GO" id="GO:0034702">
    <property type="term" value="C:monoatomic ion channel complex"/>
    <property type="evidence" value="ECO:0007669"/>
    <property type="project" value="UniProtKB-KW"/>
</dbReference>
<evidence type="ECO:0000256" key="7">
    <source>
        <dbReference type="ARBA" id="ARBA00022882"/>
    </source>
</evidence>
<keyword evidence="8 14" id="KW-0630">Potassium</keyword>
<proteinExistence type="inferred from homology"/>
<dbReference type="GO" id="GO:0090333">
    <property type="term" value="P:regulation of stomatal closure"/>
    <property type="evidence" value="ECO:0007669"/>
    <property type="project" value="EnsemblPlants"/>
</dbReference>
<dbReference type="GO" id="GO:0005242">
    <property type="term" value="F:inward rectifier potassium channel activity"/>
    <property type="evidence" value="ECO:0007669"/>
    <property type="project" value="EnsemblPlants"/>
</dbReference>
<dbReference type="SMART" id="SM00248">
    <property type="entry name" value="ANK"/>
    <property type="match status" value="4"/>
</dbReference>
<evidence type="ECO:0000256" key="11">
    <source>
        <dbReference type="ARBA" id="ARBA00023136"/>
    </source>
</evidence>
<feature type="transmembrane region" description="Helical" evidence="14">
    <location>
        <begin position="278"/>
        <end position="300"/>
    </location>
</feature>
<accession>A0A803MQ93</accession>
<dbReference type="FunFam" id="2.60.120.10:FF:000074">
    <property type="entry name" value="Potassium channel KAT2"/>
    <property type="match status" value="1"/>
</dbReference>
<dbReference type="InterPro" id="IPR002110">
    <property type="entry name" value="Ankyrin_rpt"/>
</dbReference>
<dbReference type="SUPFAM" id="SSF51206">
    <property type="entry name" value="cAMP-binding domain-like"/>
    <property type="match status" value="1"/>
</dbReference>
<dbReference type="Pfam" id="PF12796">
    <property type="entry name" value="Ank_2"/>
    <property type="match status" value="2"/>
</dbReference>
<dbReference type="Pfam" id="PF00520">
    <property type="entry name" value="Ion_trans"/>
    <property type="match status" value="1"/>
</dbReference>
<dbReference type="SMART" id="SM00100">
    <property type="entry name" value="cNMP"/>
    <property type="match status" value="1"/>
</dbReference>
<dbReference type="FunFam" id="1.10.287.70:FF:000123">
    <property type="entry name" value="Potassium channel KAT3"/>
    <property type="match status" value="1"/>
</dbReference>
<comment type="domain">
    <text evidence="14">The segment S4 is probably the voltage-sensor and is characterized by a series of positively charged amino acids. The pore-forming region H5 is enclosed by the transmembrane segments S5 and S6 in the Shaker-type (1P/6TM) and contains the GYGD signature motif which seems to be involved in potassium selectivity.</text>
</comment>
<dbReference type="PROSITE" id="PS50088">
    <property type="entry name" value="ANK_REPEAT"/>
    <property type="match status" value="3"/>
</dbReference>
<dbReference type="PROSITE" id="PS50042">
    <property type="entry name" value="CNMP_BINDING_3"/>
    <property type="match status" value="1"/>
</dbReference>
<dbReference type="Pfam" id="PF11834">
    <property type="entry name" value="KHA"/>
    <property type="match status" value="1"/>
</dbReference>
<dbReference type="InterPro" id="IPR018490">
    <property type="entry name" value="cNMP-bd_dom_sf"/>
</dbReference>
<comment type="function">
    <text evidence="14">Potassium channel.</text>
</comment>
<evidence type="ECO:0000256" key="5">
    <source>
        <dbReference type="ARBA" id="ARBA00022692"/>
    </source>
</evidence>
<dbReference type="Gene3D" id="1.25.40.20">
    <property type="entry name" value="Ankyrin repeat-containing domain"/>
    <property type="match status" value="1"/>
</dbReference>
<evidence type="ECO:0000256" key="13">
    <source>
        <dbReference type="PROSITE-ProRule" id="PRU00023"/>
    </source>
</evidence>
<evidence type="ECO:0000256" key="14">
    <source>
        <dbReference type="RuleBase" id="RU369015"/>
    </source>
</evidence>
<dbReference type="InterPro" id="IPR000595">
    <property type="entry name" value="cNMP-bd_dom"/>
</dbReference>
<dbReference type="Gene3D" id="1.10.287.70">
    <property type="match status" value="1"/>
</dbReference>
<keyword evidence="7 14" id="KW-0851">Voltage-gated channel</keyword>
<comment type="subunit">
    <text evidence="14">The potassium channel is composed of a homo- or heterotetrameric complex of pore-forming subunits.</text>
</comment>
<keyword evidence="12 14" id="KW-0407">Ion channel</keyword>
<dbReference type="InterPro" id="IPR003938">
    <property type="entry name" value="K_chnl_volt-dep_EAG/ELK/ERG"/>
</dbReference>
<evidence type="ECO:0000256" key="3">
    <source>
        <dbReference type="ARBA" id="ARBA00022448"/>
    </source>
</evidence>
<dbReference type="EnsemblPlants" id="AUR62033444-RA">
    <property type="protein sequence ID" value="AUR62033444-RA:cds"/>
    <property type="gene ID" value="AUR62033444"/>
</dbReference>
<dbReference type="InterPro" id="IPR036770">
    <property type="entry name" value="Ankyrin_rpt-contain_sf"/>
</dbReference>
<dbReference type="InterPro" id="IPR005821">
    <property type="entry name" value="Ion_trans_dom"/>
</dbReference>
<comment type="caution">
    <text evidence="14">Lacks conserved residue(s) required for the propagation of feature annotation.</text>
</comment>
<evidence type="ECO:0000313" key="17">
    <source>
        <dbReference type="Proteomes" id="UP000596660"/>
    </source>
</evidence>
<dbReference type="OMA" id="CRRHQTV"/>
<evidence type="ECO:0000256" key="8">
    <source>
        <dbReference type="ARBA" id="ARBA00022958"/>
    </source>
</evidence>
<keyword evidence="9 14" id="KW-1133">Transmembrane helix</keyword>
<feature type="transmembrane region" description="Helical" evidence="14">
    <location>
        <begin position="97"/>
        <end position="116"/>
    </location>
</feature>
<reference evidence="16" key="2">
    <citation type="submission" date="2021-03" db="UniProtKB">
        <authorList>
            <consortium name="EnsemblPlants"/>
        </authorList>
    </citation>
    <scope>IDENTIFICATION</scope>
</reference>
<dbReference type="PROSITE" id="PS50297">
    <property type="entry name" value="ANK_REP_REGION"/>
    <property type="match status" value="2"/>
</dbReference>
<dbReference type="CDD" id="cd00038">
    <property type="entry name" value="CAP_ED"/>
    <property type="match status" value="1"/>
</dbReference>
<dbReference type="InterPro" id="IPR014710">
    <property type="entry name" value="RmlC-like_jellyroll"/>
</dbReference>
<dbReference type="AlphaFoldDB" id="A0A803MQ93"/>
<dbReference type="PANTHER" id="PTHR45743">
    <property type="entry name" value="POTASSIUM CHANNEL AKT1"/>
    <property type="match status" value="1"/>
</dbReference>